<dbReference type="AlphaFoldDB" id="A0A6G8S7X0"/>
<protein>
    <submittedName>
        <fullName evidence="2">Uncharacterized protein</fullName>
    </submittedName>
</protein>
<evidence type="ECO:0000313" key="2">
    <source>
        <dbReference type="EMBL" id="QIO10257.1"/>
    </source>
</evidence>
<feature type="transmembrane region" description="Helical" evidence="1">
    <location>
        <begin position="71"/>
        <end position="91"/>
    </location>
</feature>
<feature type="transmembrane region" description="Helical" evidence="1">
    <location>
        <begin position="46"/>
        <end position="65"/>
    </location>
</feature>
<reference evidence="2 3" key="1">
    <citation type="submission" date="2020-03" db="EMBL/GenBank/DDBJ databases">
        <authorList>
            <person name="Zhu W."/>
        </authorList>
    </citation>
    <scope>NUCLEOTIDE SEQUENCE [LARGE SCALE GENOMIC DNA]</scope>
    <source>
        <strain evidence="2 3">185</strain>
    </source>
</reference>
<dbReference type="EMBL" id="CP049916">
    <property type="protein sequence ID" value="QIO10257.1"/>
    <property type="molecule type" value="Genomic_DNA"/>
</dbReference>
<name>A0A6G8S7X0_9GAMM</name>
<gene>
    <name evidence="2" type="ORF">G8D99_15425</name>
</gene>
<keyword evidence="1" id="KW-1133">Transmembrane helix</keyword>
<evidence type="ECO:0000256" key="1">
    <source>
        <dbReference type="SAM" id="Phobius"/>
    </source>
</evidence>
<keyword evidence="1" id="KW-0472">Membrane</keyword>
<feature type="transmembrane region" description="Helical" evidence="1">
    <location>
        <begin position="6"/>
        <end position="25"/>
    </location>
</feature>
<evidence type="ECO:0000313" key="3">
    <source>
        <dbReference type="Proteomes" id="UP000501939"/>
    </source>
</evidence>
<dbReference type="RefSeq" id="WP_166327387.1">
    <property type="nucleotide sequence ID" value="NZ_CP049916.1"/>
</dbReference>
<organism evidence="2 3">
    <name type="scientific">Acinetobacter lanii</name>
    <dbReference type="NCBI Taxonomy" id="2715163"/>
    <lineage>
        <taxon>Bacteria</taxon>
        <taxon>Pseudomonadati</taxon>
        <taxon>Pseudomonadota</taxon>
        <taxon>Gammaproteobacteria</taxon>
        <taxon>Moraxellales</taxon>
        <taxon>Moraxellaceae</taxon>
        <taxon>Acinetobacter</taxon>
    </lineage>
</organism>
<accession>A0A6G8S7X0</accession>
<dbReference type="Proteomes" id="UP000501939">
    <property type="component" value="Chromosome"/>
</dbReference>
<proteinExistence type="predicted"/>
<dbReference type="KEGG" id="alj:G8D99_15425"/>
<keyword evidence="3" id="KW-1185">Reference proteome</keyword>
<keyword evidence="1" id="KW-0812">Transmembrane</keyword>
<sequence length="115" mass="13219">MLKNMMITLILLCAYLSTMIVFKQFGLEDAFNLVLSSMLLGMTLKALVNQPVYLITVMLFLSVLFSVLQDLISIPIMISSVLFGHIAIHFLEVQKQKNLRAQRRPKDENREFLNE</sequence>